<dbReference type="HAMAP" id="MF_00361">
    <property type="entry name" value="NAD_kinase"/>
    <property type="match status" value="1"/>
</dbReference>
<dbReference type="STRING" id="62101.AB835_06800"/>
<dbReference type="Pfam" id="PF01513">
    <property type="entry name" value="NAD_kinase"/>
    <property type="match status" value="1"/>
</dbReference>
<keyword evidence="4 6" id="KW-0520">NAD</keyword>
<evidence type="ECO:0000313" key="7">
    <source>
        <dbReference type="EMBL" id="ODS23847.1"/>
    </source>
</evidence>
<keyword evidence="2 6" id="KW-0418">Kinase</keyword>
<feature type="binding site" evidence="6">
    <location>
        <position position="157"/>
    </location>
    <ligand>
        <name>NAD(+)</name>
        <dbReference type="ChEBI" id="CHEBI:57540"/>
    </ligand>
</feature>
<evidence type="ECO:0000313" key="8">
    <source>
        <dbReference type="Proteomes" id="UP000242502"/>
    </source>
</evidence>
<dbReference type="InterPro" id="IPR002504">
    <property type="entry name" value="NADK"/>
</dbReference>
<keyword evidence="1 6" id="KW-0808">Transferase</keyword>
<dbReference type="InterPro" id="IPR017437">
    <property type="entry name" value="ATP-NAD_kinase_PpnK-typ_C"/>
</dbReference>
<dbReference type="PANTHER" id="PTHR20275:SF0">
    <property type="entry name" value="NAD KINASE"/>
    <property type="match status" value="1"/>
</dbReference>
<comment type="caution">
    <text evidence="7">The sequence shown here is derived from an EMBL/GenBank/DDBJ whole genome shotgun (WGS) entry which is preliminary data.</text>
</comment>
<dbReference type="GO" id="GO:0006741">
    <property type="term" value="P:NADP+ biosynthetic process"/>
    <property type="evidence" value="ECO:0007669"/>
    <property type="project" value="UniProtKB-UniRule"/>
</dbReference>
<reference evidence="7 8" key="1">
    <citation type="journal article" date="2016" name="Appl. Environ. Microbiol.">
        <title>Lack of Overt Genome Reduction in the Bryostatin-Producing Bryozoan Symbiont "Candidatus Endobugula sertula".</title>
        <authorList>
            <person name="Miller I.J."/>
            <person name="Vanee N."/>
            <person name="Fong S.S."/>
            <person name="Lim-Fong G.E."/>
            <person name="Kwan J.C."/>
        </authorList>
    </citation>
    <scope>NUCLEOTIDE SEQUENCE [LARGE SCALE GENOMIC DNA]</scope>
    <source>
        <strain evidence="7">AB1-4</strain>
    </source>
</reference>
<accession>A0A1D2QQI8</accession>
<dbReference type="GO" id="GO:0046872">
    <property type="term" value="F:metal ion binding"/>
    <property type="evidence" value="ECO:0007669"/>
    <property type="project" value="UniProtKB-UniRule"/>
</dbReference>
<dbReference type="GO" id="GO:0005524">
    <property type="term" value="F:ATP binding"/>
    <property type="evidence" value="ECO:0007669"/>
    <property type="project" value="UniProtKB-KW"/>
</dbReference>
<comment type="similarity">
    <text evidence="6">Belongs to the NAD kinase family.</text>
</comment>
<keyword evidence="6" id="KW-0067">ATP-binding</keyword>
<proteinExistence type="inferred from homology"/>
<evidence type="ECO:0000256" key="2">
    <source>
        <dbReference type="ARBA" id="ARBA00022777"/>
    </source>
</evidence>
<keyword evidence="6" id="KW-0547">Nucleotide-binding</keyword>
<sequence>MQSFNHIGLLGRLSSAKAQETTHRLIDFLQKQSVDVVISDEIAAMLQRHDVPYGDDDFIGTHSDLVIVVGGDGSMLGAARSMVDYQVPLLGVNRGRLGFLTDIMPSEIESKVMGVLEGDYISETRFMLEMSVWRDGELMSSGYALNDIVLHPGRHLRMIEFELYVDEEFVYCQASDGLIVTTPTGSTAYALSGGGPLMHPSLDAIGIVPLNAHSLTSRPIVVSGGSEIYLLLSDALVTIMQVACDGQIYQRVRPNDGVRIKKKATHLTLIHPSDHNYYETCRRKLDWSKHISHKRHKGKK</sequence>
<protein>
    <recommendedName>
        <fullName evidence="6">NAD kinase</fullName>
        <ecNumber evidence="6">2.7.1.23</ecNumber>
    </recommendedName>
    <alternativeName>
        <fullName evidence="6">ATP-dependent NAD kinase</fullName>
    </alternativeName>
</protein>
<comment type="subcellular location">
    <subcellularLocation>
        <location evidence="6">Cytoplasm</location>
    </subcellularLocation>
</comment>
<evidence type="ECO:0000256" key="6">
    <source>
        <dbReference type="HAMAP-Rule" id="MF_00361"/>
    </source>
</evidence>
<feature type="binding site" evidence="6">
    <location>
        <position position="247"/>
    </location>
    <ligand>
        <name>NAD(+)</name>
        <dbReference type="ChEBI" id="CHEBI:57540"/>
    </ligand>
</feature>
<dbReference type="NCBIfam" id="NF002306">
    <property type="entry name" value="PRK01231.1"/>
    <property type="match status" value="1"/>
</dbReference>
<dbReference type="AlphaFoldDB" id="A0A1D2QQI8"/>
<comment type="cofactor">
    <cofactor evidence="6">
        <name>a divalent metal cation</name>
        <dbReference type="ChEBI" id="CHEBI:60240"/>
    </cofactor>
</comment>
<dbReference type="InterPro" id="IPR016064">
    <property type="entry name" value="NAD/diacylglycerol_kinase_sf"/>
</dbReference>
<dbReference type="Gene3D" id="3.40.50.10330">
    <property type="entry name" value="Probable inorganic polyphosphate/atp-NAD kinase, domain 1"/>
    <property type="match status" value="1"/>
</dbReference>
<dbReference type="PANTHER" id="PTHR20275">
    <property type="entry name" value="NAD KINASE"/>
    <property type="match status" value="1"/>
</dbReference>
<feature type="active site" description="Proton acceptor" evidence="6">
    <location>
        <position position="72"/>
    </location>
</feature>
<dbReference type="GO" id="GO:0003951">
    <property type="term" value="F:NAD+ kinase activity"/>
    <property type="evidence" value="ECO:0007669"/>
    <property type="project" value="UniProtKB-UniRule"/>
</dbReference>
<comment type="function">
    <text evidence="6">Involved in the regulation of the intracellular balance of NAD and NADP, and is a key enzyme in the biosynthesis of NADP. Catalyzes specifically the phosphorylation on 2'-hydroxyl of the adenosine moiety of NAD to yield NADP.</text>
</comment>
<feature type="binding site" evidence="6">
    <location>
        <begin position="187"/>
        <end position="192"/>
    </location>
    <ligand>
        <name>NAD(+)</name>
        <dbReference type="ChEBI" id="CHEBI:57540"/>
    </ligand>
</feature>
<feature type="binding site" evidence="6">
    <location>
        <begin position="146"/>
        <end position="147"/>
    </location>
    <ligand>
        <name>NAD(+)</name>
        <dbReference type="ChEBI" id="CHEBI:57540"/>
    </ligand>
</feature>
<evidence type="ECO:0000256" key="1">
    <source>
        <dbReference type="ARBA" id="ARBA00022679"/>
    </source>
</evidence>
<comment type="caution">
    <text evidence="6">Lacks conserved residue(s) required for the propagation of feature annotation.</text>
</comment>
<keyword evidence="3 6" id="KW-0521">NADP</keyword>
<dbReference type="EC" id="2.7.1.23" evidence="6"/>
<dbReference type="GO" id="GO:0019674">
    <property type="term" value="P:NAD+ metabolic process"/>
    <property type="evidence" value="ECO:0007669"/>
    <property type="project" value="InterPro"/>
</dbReference>
<feature type="binding site" evidence="6">
    <location>
        <position position="176"/>
    </location>
    <ligand>
        <name>NAD(+)</name>
        <dbReference type="ChEBI" id="CHEBI:57540"/>
    </ligand>
</feature>
<keyword evidence="6" id="KW-0963">Cytoplasm</keyword>
<organism evidence="7 8">
    <name type="scientific">Candidatus Endobugula sertula</name>
    <name type="common">Bugula neritina bacterial symbiont</name>
    <dbReference type="NCBI Taxonomy" id="62101"/>
    <lineage>
        <taxon>Bacteria</taxon>
        <taxon>Pseudomonadati</taxon>
        <taxon>Pseudomonadota</taxon>
        <taxon>Gammaproteobacteria</taxon>
        <taxon>Cellvibrionales</taxon>
        <taxon>Cellvibrionaceae</taxon>
        <taxon>Candidatus Endobugula</taxon>
    </lineage>
</organism>
<evidence type="ECO:0000256" key="3">
    <source>
        <dbReference type="ARBA" id="ARBA00022857"/>
    </source>
</evidence>
<dbReference type="GO" id="GO:0005737">
    <property type="term" value="C:cytoplasm"/>
    <property type="evidence" value="ECO:0007669"/>
    <property type="project" value="UniProtKB-SubCell"/>
</dbReference>
<feature type="binding site" evidence="6">
    <location>
        <begin position="72"/>
        <end position="73"/>
    </location>
    <ligand>
        <name>NAD(+)</name>
        <dbReference type="ChEBI" id="CHEBI:57540"/>
    </ligand>
</feature>
<dbReference type="Gene3D" id="2.60.200.30">
    <property type="entry name" value="Probable inorganic polyphosphate/atp-NAD kinase, domain 2"/>
    <property type="match status" value="1"/>
</dbReference>
<dbReference type="Pfam" id="PF20143">
    <property type="entry name" value="NAD_kinase_C"/>
    <property type="match status" value="1"/>
</dbReference>
<evidence type="ECO:0000256" key="5">
    <source>
        <dbReference type="ARBA" id="ARBA00047925"/>
    </source>
</evidence>
<gene>
    <name evidence="7" type="primary">ppnK</name>
    <name evidence="6" type="synonym">nadK</name>
    <name evidence="7" type="ORF">AB835_06800</name>
</gene>
<comment type="catalytic activity">
    <reaction evidence="5 6">
        <text>NAD(+) + ATP = ADP + NADP(+) + H(+)</text>
        <dbReference type="Rhea" id="RHEA:18629"/>
        <dbReference type="ChEBI" id="CHEBI:15378"/>
        <dbReference type="ChEBI" id="CHEBI:30616"/>
        <dbReference type="ChEBI" id="CHEBI:57540"/>
        <dbReference type="ChEBI" id="CHEBI:58349"/>
        <dbReference type="ChEBI" id="CHEBI:456216"/>
        <dbReference type="EC" id="2.7.1.23"/>
    </reaction>
</comment>
<dbReference type="SUPFAM" id="SSF111331">
    <property type="entry name" value="NAD kinase/diacylglycerol kinase-like"/>
    <property type="match status" value="1"/>
</dbReference>
<dbReference type="Proteomes" id="UP000242502">
    <property type="component" value="Unassembled WGS sequence"/>
</dbReference>
<evidence type="ECO:0000256" key="4">
    <source>
        <dbReference type="ARBA" id="ARBA00023027"/>
    </source>
</evidence>
<name>A0A1D2QQI8_9GAMM</name>
<dbReference type="EMBL" id="MDLC01000019">
    <property type="protein sequence ID" value="ODS23847.1"/>
    <property type="molecule type" value="Genomic_DNA"/>
</dbReference>
<dbReference type="GO" id="GO:0051287">
    <property type="term" value="F:NAD binding"/>
    <property type="evidence" value="ECO:0007669"/>
    <property type="project" value="UniProtKB-ARBA"/>
</dbReference>
<dbReference type="InterPro" id="IPR017438">
    <property type="entry name" value="ATP-NAD_kinase_N"/>
</dbReference>